<keyword evidence="1" id="KW-0732">Signal</keyword>
<dbReference type="SUPFAM" id="SSF53474">
    <property type="entry name" value="alpha/beta-Hydrolases"/>
    <property type="match status" value="1"/>
</dbReference>
<evidence type="ECO:0000313" key="3">
    <source>
        <dbReference type="Proteomes" id="UP000315724"/>
    </source>
</evidence>
<proteinExistence type="predicted"/>
<feature type="chain" id="PRO_5022206734" evidence="1">
    <location>
        <begin position="24"/>
        <end position="310"/>
    </location>
</feature>
<keyword evidence="2" id="KW-0119">Carbohydrate metabolism</keyword>
<dbReference type="AlphaFoldDB" id="A0A517QRL4"/>
<dbReference type="Proteomes" id="UP000315724">
    <property type="component" value="Chromosome"/>
</dbReference>
<evidence type="ECO:0000256" key="1">
    <source>
        <dbReference type="SAM" id="SignalP"/>
    </source>
</evidence>
<keyword evidence="2" id="KW-0326">Glycosidase</keyword>
<gene>
    <name evidence="2" type="ORF">Mal48_35340</name>
</gene>
<keyword evidence="2" id="KW-0624">Polysaccharide degradation</keyword>
<keyword evidence="2" id="KW-0378">Hydrolase</keyword>
<dbReference type="GO" id="GO:0045493">
    <property type="term" value="P:xylan catabolic process"/>
    <property type="evidence" value="ECO:0007669"/>
    <property type="project" value="UniProtKB-KW"/>
</dbReference>
<accession>A0A517QRL4</accession>
<name>A0A517QRL4_9PLAN</name>
<keyword evidence="3" id="KW-1185">Reference proteome</keyword>
<evidence type="ECO:0000313" key="2">
    <source>
        <dbReference type="EMBL" id="QDT34274.1"/>
    </source>
</evidence>
<dbReference type="Gene3D" id="3.40.50.1820">
    <property type="entry name" value="alpha/beta hydrolase"/>
    <property type="match status" value="1"/>
</dbReference>
<dbReference type="Pfam" id="PF00756">
    <property type="entry name" value="Esterase"/>
    <property type="match status" value="1"/>
</dbReference>
<dbReference type="InterPro" id="IPR029058">
    <property type="entry name" value="AB_hydrolase_fold"/>
</dbReference>
<dbReference type="GO" id="GO:0016747">
    <property type="term" value="F:acyltransferase activity, transferring groups other than amino-acyl groups"/>
    <property type="evidence" value="ECO:0007669"/>
    <property type="project" value="TreeGrafter"/>
</dbReference>
<reference evidence="2 3" key="1">
    <citation type="submission" date="2019-02" db="EMBL/GenBank/DDBJ databases">
        <title>Deep-cultivation of Planctomycetes and their phenomic and genomic characterization uncovers novel biology.</title>
        <authorList>
            <person name="Wiegand S."/>
            <person name="Jogler M."/>
            <person name="Boedeker C."/>
            <person name="Pinto D."/>
            <person name="Vollmers J."/>
            <person name="Rivas-Marin E."/>
            <person name="Kohn T."/>
            <person name="Peeters S.H."/>
            <person name="Heuer A."/>
            <person name="Rast P."/>
            <person name="Oberbeckmann S."/>
            <person name="Bunk B."/>
            <person name="Jeske O."/>
            <person name="Meyerdierks A."/>
            <person name="Storesund J.E."/>
            <person name="Kallscheuer N."/>
            <person name="Luecker S."/>
            <person name="Lage O.M."/>
            <person name="Pohl T."/>
            <person name="Merkel B.J."/>
            <person name="Hornburger P."/>
            <person name="Mueller R.-W."/>
            <person name="Bruemmer F."/>
            <person name="Labrenz M."/>
            <person name="Spormann A.M."/>
            <person name="Op den Camp H."/>
            <person name="Overmann J."/>
            <person name="Amann R."/>
            <person name="Jetten M.S.M."/>
            <person name="Mascher T."/>
            <person name="Medema M.H."/>
            <person name="Devos D.P."/>
            <person name="Kaster A.-K."/>
            <person name="Ovreas L."/>
            <person name="Rohde M."/>
            <person name="Galperin M.Y."/>
            <person name="Jogler C."/>
        </authorList>
    </citation>
    <scope>NUCLEOTIDE SEQUENCE [LARGE SCALE GENOMIC DNA]</scope>
    <source>
        <strain evidence="2 3">Mal48</strain>
    </source>
</reference>
<dbReference type="InterPro" id="IPR050583">
    <property type="entry name" value="Mycobacterial_A85_antigen"/>
</dbReference>
<dbReference type="KEGG" id="tpol:Mal48_35340"/>
<protein>
    <submittedName>
        <fullName evidence="2">Endo-1,4-beta-xylanase/feruloyl esterase</fullName>
    </submittedName>
</protein>
<dbReference type="GO" id="GO:0016798">
    <property type="term" value="F:hydrolase activity, acting on glycosyl bonds"/>
    <property type="evidence" value="ECO:0007669"/>
    <property type="project" value="UniProtKB-KW"/>
</dbReference>
<dbReference type="RefSeq" id="WP_197441765.1">
    <property type="nucleotide sequence ID" value="NZ_CP036267.1"/>
</dbReference>
<dbReference type="InterPro" id="IPR000801">
    <property type="entry name" value="Esterase-like"/>
</dbReference>
<feature type="signal peptide" evidence="1">
    <location>
        <begin position="1"/>
        <end position="23"/>
    </location>
</feature>
<sequence precursor="true">MRCRTQTVSAIVFVLLFASVAFAQQTKKSRKKPAPFKWVNTLPKNASKAIQHATFHSDANDIEVGYCILLPPGYSQKKNDDQRYPVVYWLHGGRPGSETKNISMVKYIEPAMKDGKIPPMIYVFPNGGKLSHYDHAEFKGEQAFLELIQHIDATYRTIADRKGRAIEGFSQGGRGAGRDMFKHPELFCSAAPLGGGHQHEKRISESEGAESKNLTISPPWNNTWDLAKKYAEKKNAPKLRILVAVGTEDFNFEANQEWSEHMKSLEIDHEFVIVPDIPHSSQKMYEKIGDDIMSFHVESFRQSGGLNRPE</sequence>
<dbReference type="PANTHER" id="PTHR48098">
    <property type="entry name" value="ENTEROCHELIN ESTERASE-RELATED"/>
    <property type="match status" value="1"/>
</dbReference>
<keyword evidence="2" id="KW-0858">Xylan degradation</keyword>
<organism evidence="2 3">
    <name type="scientific">Thalassoglobus polymorphus</name>
    <dbReference type="NCBI Taxonomy" id="2527994"/>
    <lineage>
        <taxon>Bacteria</taxon>
        <taxon>Pseudomonadati</taxon>
        <taxon>Planctomycetota</taxon>
        <taxon>Planctomycetia</taxon>
        <taxon>Planctomycetales</taxon>
        <taxon>Planctomycetaceae</taxon>
        <taxon>Thalassoglobus</taxon>
    </lineage>
</organism>
<dbReference type="PANTHER" id="PTHR48098:SF1">
    <property type="entry name" value="DIACYLGLYCEROL ACYLTRANSFERASE_MYCOLYLTRANSFERASE AG85A"/>
    <property type="match status" value="1"/>
</dbReference>
<dbReference type="EMBL" id="CP036267">
    <property type="protein sequence ID" value="QDT34274.1"/>
    <property type="molecule type" value="Genomic_DNA"/>
</dbReference>